<reference evidence="7 8" key="1">
    <citation type="submission" date="2018-07" db="EMBL/GenBank/DDBJ databases">
        <title>Anaerosacharophilus polymeroproducens gen. nov. sp. nov., an anaerobic bacterium isolated from salt field.</title>
        <authorList>
            <person name="Kim W."/>
            <person name="Yang S.-H."/>
            <person name="Oh J."/>
            <person name="Lee J.-H."/>
            <person name="Kwon K.K."/>
        </authorList>
    </citation>
    <scope>NUCLEOTIDE SEQUENCE [LARGE SCALE GENOMIC DNA]</scope>
    <source>
        <strain evidence="7 8">MCWD5</strain>
    </source>
</reference>
<dbReference type="InterPro" id="IPR018120">
    <property type="entry name" value="Glyco_hydro_1_AS"/>
</dbReference>
<evidence type="ECO:0000313" key="7">
    <source>
        <dbReference type="EMBL" id="RDU24625.1"/>
    </source>
</evidence>
<dbReference type="PRINTS" id="PR00131">
    <property type="entry name" value="GLHYDRLASE1"/>
</dbReference>
<dbReference type="PANTHER" id="PTHR10353:SF122">
    <property type="entry name" value="6-PHOSPHO-BETA-GLUCOSIDASE ASCB-RELATED"/>
    <property type="match status" value="1"/>
</dbReference>
<organism evidence="7 8">
    <name type="scientific">Anaerosacchariphilus polymeriproducens</name>
    <dbReference type="NCBI Taxonomy" id="1812858"/>
    <lineage>
        <taxon>Bacteria</taxon>
        <taxon>Bacillati</taxon>
        <taxon>Bacillota</taxon>
        <taxon>Clostridia</taxon>
        <taxon>Lachnospirales</taxon>
        <taxon>Lachnospiraceae</taxon>
        <taxon>Anaerosacchariphilus</taxon>
    </lineage>
</organism>
<accession>A0A371AYF1</accession>
<dbReference type="AlphaFoldDB" id="A0A371AYF1"/>
<evidence type="ECO:0000256" key="4">
    <source>
        <dbReference type="PROSITE-ProRule" id="PRU10055"/>
    </source>
</evidence>
<evidence type="ECO:0000256" key="5">
    <source>
        <dbReference type="RuleBase" id="RU003690"/>
    </source>
</evidence>
<feature type="active site" description="Nucleophile" evidence="4">
    <location>
        <position position="359"/>
    </location>
</feature>
<dbReference type="PROSITE" id="PS00572">
    <property type="entry name" value="GLYCOSYL_HYDROL_F1_1"/>
    <property type="match status" value="1"/>
</dbReference>
<dbReference type="GO" id="GO:0008422">
    <property type="term" value="F:beta-glucosidase activity"/>
    <property type="evidence" value="ECO:0007669"/>
    <property type="project" value="TreeGrafter"/>
</dbReference>
<name>A0A371AYF1_9FIRM</name>
<dbReference type="EMBL" id="QRCT01000012">
    <property type="protein sequence ID" value="RDU24625.1"/>
    <property type="molecule type" value="Genomic_DNA"/>
</dbReference>
<dbReference type="GO" id="GO:0005829">
    <property type="term" value="C:cytosol"/>
    <property type="evidence" value="ECO:0007669"/>
    <property type="project" value="TreeGrafter"/>
</dbReference>
<gene>
    <name evidence="7" type="ORF">DWV06_03940</name>
</gene>
<dbReference type="FunFam" id="3.20.20.80:FF:000004">
    <property type="entry name" value="Beta-glucosidase 6-phospho-beta-glucosidase"/>
    <property type="match status" value="1"/>
</dbReference>
<dbReference type="InterPro" id="IPR033132">
    <property type="entry name" value="GH_1_N_CS"/>
</dbReference>
<keyword evidence="3 6" id="KW-0326">Glycosidase</keyword>
<dbReference type="InterPro" id="IPR001360">
    <property type="entry name" value="Glyco_hydro_1"/>
</dbReference>
<sequence length="457" mass="53645">MNKNFLWGGSTSAFQFEGGAKEGGKGESLYDFFSKTKEGVDYSVTSDFYHHYEEDIELMAEMGFNCFRMSIAWTRLYPNGDDACYNQSGVDFYNRVINKLLHHNIQPVVTLFHWDMPYHLIEKYDGWNGKETVDAFIKYCRTCFELFGDRVKYWLTLNENNLCKLIPFMHTKTKLKSDEEGYEQFKLKVYHNTNVAHFKAVKLCHDLVEDGKIGCMIASSLAYPMTSHPKDVFAAMRHEHSKMYNYLDLLVKGKYNHRECAEFSAAGMSIHQDEEFLLLSSEKKAKIDFISFSYYFSICMHDNDVKIESQAKTMQMMYAAYENPMLEKSSFGWTIDPLGLRIFLNDIYDRYNLPLLIVENGLGVEDDVLETDYSVHDDYRIKYLKQHIIQMKKAIEEDQIDCFGFLPWGCIDLYSASGNKNKRYGFVFVDYDDNYKRYKKDSFYWYKKVIESNAEEL</sequence>
<protein>
    <submittedName>
        <fullName evidence="7">Glycoside hydrolase family 1 protein</fullName>
    </submittedName>
</protein>
<evidence type="ECO:0000256" key="6">
    <source>
        <dbReference type="RuleBase" id="RU004468"/>
    </source>
</evidence>
<dbReference type="OrthoDB" id="2339329at2"/>
<dbReference type="InterPro" id="IPR017853">
    <property type="entry name" value="GH"/>
</dbReference>
<keyword evidence="8" id="KW-1185">Reference proteome</keyword>
<dbReference type="SUPFAM" id="SSF51445">
    <property type="entry name" value="(Trans)glycosidases"/>
    <property type="match status" value="1"/>
</dbReference>
<comment type="caution">
    <text evidence="7">The sequence shown here is derived from an EMBL/GenBank/DDBJ whole genome shotgun (WGS) entry which is preliminary data.</text>
</comment>
<keyword evidence="2 6" id="KW-0378">Hydrolase</keyword>
<dbReference type="PROSITE" id="PS00653">
    <property type="entry name" value="GLYCOSYL_HYDROL_F1_2"/>
    <property type="match status" value="1"/>
</dbReference>
<dbReference type="Proteomes" id="UP000255036">
    <property type="component" value="Unassembled WGS sequence"/>
</dbReference>
<evidence type="ECO:0000256" key="3">
    <source>
        <dbReference type="ARBA" id="ARBA00023295"/>
    </source>
</evidence>
<dbReference type="Pfam" id="PF00232">
    <property type="entry name" value="Glyco_hydro_1"/>
    <property type="match status" value="1"/>
</dbReference>
<dbReference type="RefSeq" id="WP_115480989.1">
    <property type="nucleotide sequence ID" value="NZ_QRCT01000012.1"/>
</dbReference>
<dbReference type="Gene3D" id="3.20.20.80">
    <property type="entry name" value="Glycosidases"/>
    <property type="match status" value="1"/>
</dbReference>
<proteinExistence type="inferred from homology"/>
<dbReference type="PANTHER" id="PTHR10353">
    <property type="entry name" value="GLYCOSYL HYDROLASE"/>
    <property type="match status" value="1"/>
</dbReference>
<evidence type="ECO:0000313" key="8">
    <source>
        <dbReference type="Proteomes" id="UP000255036"/>
    </source>
</evidence>
<evidence type="ECO:0000256" key="2">
    <source>
        <dbReference type="ARBA" id="ARBA00022801"/>
    </source>
</evidence>
<evidence type="ECO:0000256" key="1">
    <source>
        <dbReference type="ARBA" id="ARBA00010838"/>
    </source>
</evidence>
<dbReference type="GO" id="GO:0016052">
    <property type="term" value="P:carbohydrate catabolic process"/>
    <property type="evidence" value="ECO:0007669"/>
    <property type="project" value="TreeGrafter"/>
</dbReference>
<comment type="similarity">
    <text evidence="1 5">Belongs to the glycosyl hydrolase 1 family.</text>
</comment>